<keyword evidence="1" id="KW-0479">Metal-binding</keyword>
<evidence type="ECO:0000313" key="3">
    <source>
        <dbReference type="EMBL" id="TNJ30642.1"/>
    </source>
</evidence>
<dbReference type="PROSITE" id="PS50089">
    <property type="entry name" value="ZF_RING_2"/>
    <property type="match status" value="1"/>
</dbReference>
<dbReference type="CDD" id="cd16448">
    <property type="entry name" value="RING-H2"/>
    <property type="match status" value="1"/>
</dbReference>
<keyword evidence="1" id="KW-0862">Zinc</keyword>
<name>A0A4Z1SY12_GIAMU</name>
<dbReference type="OrthoDB" id="9984778at2759"/>
<accession>A0A4Z1SY12</accession>
<gene>
    <name evidence="3" type="ORF">GMRT_10770</name>
</gene>
<dbReference type="InterPro" id="IPR001841">
    <property type="entry name" value="Znf_RING"/>
</dbReference>
<comment type="caution">
    <text evidence="3">The sequence shown here is derived from an EMBL/GenBank/DDBJ whole genome shotgun (WGS) entry which is preliminary data.</text>
</comment>
<dbReference type="SMART" id="SM00184">
    <property type="entry name" value="RING"/>
    <property type="match status" value="1"/>
</dbReference>
<keyword evidence="1" id="KW-0863">Zinc-finger</keyword>
<evidence type="ECO:0000256" key="1">
    <source>
        <dbReference type="PROSITE-ProRule" id="PRU00175"/>
    </source>
</evidence>
<reference evidence="3 4" key="1">
    <citation type="submission" date="2019-05" db="EMBL/GenBank/DDBJ databases">
        <title>The compact genome of Giardia muris reveals important steps in the evolution of intestinal protozoan parasites.</title>
        <authorList>
            <person name="Xu F."/>
            <person name="Jimenez-Gonzalez A."/>
            <person name="Einarsson E."/>
            <person name="Astvaldsson A."/>
            <person name="Peirasmaki D."/>
            <person name="Eckmann L."/>
            <person name="Andersson J.O."/>
            <person name="Svard S.G."/>
            <person name="Jerlstrom-Hultqvist J."/>
        </authorList>
    </citation>
    <scope>NUCLEOTIDE SEQUENCE [LARGE SCALE GENOMIC DNA]</scope>
    <source>
        <strain evidence="3 4">Roberts-Thomson</strain>
    </source>
</reference>
<sequence length="307" mass="34942">MSASQSGEKEISIGSASMSEDGVWCVICQAAMHESESTPSIQTPTPTVTATMTMRKHTSKKKNPLIVQLKENHEEVSTPDYVRIRETRTANPDPLDVATLACGHTYHRLCLLRWLHYNNDSCPLCRGKIDITGPLAACVWKVKNIAVRTKCSPESIRLGLRPDGWFNVQLQVEPPPHKQIRRVRYIFHPAFSLNKLDIDTPPFDLVMKLVSNSVDLLIEVTCTDGSVFTMVHMLLKEMCTRVYFEGIFNGVDSSHIKGLTYFNSLLETYHRDKDYYGAEMDPPPRFAERNQQKGNPITRFFHNMFNH</sequence>
<dbReference type="EMBL" id="VDLU01000001">
    <property type="protein sequence ID" value="TNJ30642.1"/>
    <property type="molecule type" value="Genomic_DNA"/>
</dbReference>
<dbReference type="Gene3D" id="3.30.40.10">
    <property type="entry name" value="Zinc/RING finger domain, C3HC4 (zinc finger)"/>
    <property type="match status" value="1"/>
</dbReference>
<proteinExistence type="predicted"/>
<dbReference type="InterPro" id="IPR013083">
    <property type="entry name" value="Znf_RING/FYVE/PHD"/>
</dbReference>
<feature type="domain" description="RING-type" evidence="2">
    <location>
        <begin position="102"/>
        <end position="126"/>
    </location>
</feature>
<dbReference type="Pfam" id="PF13639">
    <property type="entry name" value="zf-RING_2"/>
    <property type="match status" value="1"/>
</dbReference>
<evidence type="ECO:0000259" key="2">
    <source>
        <dbReference type="PROSITE" id="PS50089"/>
    </source>
</evidence>
<keyword evidence="4" id="KW-1185">Reference proteome</keyword>
<protein>
    <submittedName>
        <fullName evidence="3">Ribonuclease</fullName>
    </submittedName>
</protein>
<evidence type="ECO:0000313" key="4">
    <source>
        <dbReference type="Proteomes" id="UP000315496"/>
    </source>
</evidence>
<dbReference type="VEuPathDB" id="GiardiaDB:GMRT_10770"/>
<dbReference type="GO" id="GO:0008270">
    <property type="term" value="F:zinc ion binding"/>
    <property type="evidence" value="ECO:0007669"/>
    <property type="project" value="UniProtKB-KW"/>
</dbReference>
<organism evidence="3 4">
    <name type="scientific">Giardia muris</name>
    <dbReference type="NCBI Taxonomy" id="5742"/>
    <lineage>
        <taxon>Eukaryota</taxon>
        <taxon>Metamonada</taxon>
        <taxon>Diplomonadida</taxon>
        <taxon>Hexamitidae</taxon>
        <taxon>Giardiinae</taxon>
        <taxon>Giardia</taxon>
    </lineage>
</organism>
<dbReference type="Proteomes" id="UP000315496">
    <property type="component" value="Chromosome 1"/>
</dbReference>
<dbReference type="AlphaFoldDB" id="A0A4Z1SY12"/>
<dbReference type="SUPFAM" id="SSF57850">
    <property type="entry name" value="RING/U-box"/>
    <property type="match status" value="1"/>
</dbReference>